<dbReference type="EMBL" id="JBGMDY010000001">
    <property type="protein sequence ID" value="KAL2347887.1"/>
    <property type="molecule type" value="Genomic_DNA"/>
</dbReference>
<feature type="domain" description="Phosphofructokinase" evidence="9">
    <location>
        <begin position="88"/>
        <end position="452"/>
    </location>
</feature>
<dbReference type="Gene3D" id="1.10.10.480">
    <property type="entry name" value="Phosphofructokinase, domain 3"/>
    <property type="match status" value="1"/>
</dbReference>
<comment type="function">
    <text evidence="8">Regulatory subunit of pyrophosphate--fructose 6-phosphate 1-phosphotransferase.</text>
</comment>
<name>A0ABD1NID1_9FABA</name>
<dbReference type="Gene3D" id="3.40.50.450">
    <property type="match status" value="1"/>
</dbReference>
<keyword evidence="2 8" id="KW-0021">Allosteric enzyme</keyword>
<keyword evidence="4 8" id="KW-0479">Metal-binding</keyword>
<reference evidence="10 11" key="1">
    <citation type="submission" date="2024-08" db="EMBL/GenBank/DDBJ databases">
        <title>Insights into the chromosomal genome structure of Flemingia macrophylla.</title>
        <authorList>
            <person name="Ding Y."/>
            <person name="Zhao Y."/>
            <person name="Bi W."/>
            <person name="Wu M."/>
            <person name="Zhao G."/>
            <person name="Gong Y."/>
            <person name="Li W."/>
            <person name="Zhang P."/>
        </authorList>
    </citation>
    <scope>NUCLEOTIDE SEQUENCE [LARGE SCALE GENOMIC DNA]</scope>
    <source>
        <strain evidence="10">DYQJB</strain>
        <tissue evidence="10">Leaf</tissue>
    </source>
</reference>
<evidence type="ECO:0000313" key="10">
    <source>
        <dbReference type="EMBL" id="KAL2347887.1"/>
    </source>
</evidence>
<keyword evidence="7 8" id="KW-0324">Glycolysis</keyword>
<gene>
    <name evidence="8" type="primary">PFP-ALPHA</name>
    <name evidence="10" type="ORF">Fmac_001887</name>
</gene>
<evidence type="ECO:0000256" key="6">
    <source>
        <dbReference type="ARBA" id="ARBA00022842"/>
    </source>
</evidence>
<comment type="subcellular location">
    <subcellularLocation>
        <location evidence="8">Cytoplasm</location>
    </subcellularLocation>
</comment>
<dbReference type="SUPFAM" id="SSF53784">
    <property type="entry name" value="Phosphofructokinase"/>
    <property type="match status" value="1"/>
</dbReference>
<dbReference type="GO" id="GO:0005737">
    <property type="term" value="C:cytoplasm"/>
    <property type="evidence" value="ECO:0007669"/>
    <property type="project" value="UniProtKB-SubCell"/>
</dbReference>
<evidence type="ECO:0000313" key="11">
    <source>
        <dbReference type="Proteomes" id="UP001603857"/>
    </source>
</evidence>
<comment type="similarity">
    <text evidence="8">Belongs to the phosphofructokinase type A (PFKA) family. PPi-dependent PFK group II subfamily. Clade 'Long' sub-subfamily.</text>
</comment>
<evidence type="ECO:0000256" key="7">
    <source>
        <dbReference type="ARBA" id="ARBA00023152"/>
    </source>
</evidence>
<dbReference type="InterPro" id="IPR035966">
    <property type="entry name" value="PKF_sf"/>
</dbReference>
<dbReference type="InterPro" id="IPR011183">
    <property type="entry name" value="PfpB_PPi_PFK"/>
</dbReference>
<evidence type="ECO:0000256" key="1">
    <source>
        <dbReference type="ARBA" id="ARBA00022490"/>
    </source>
</evidence>
<dbReference type="HAMAP" id="MF_01980">
    <property type="entry name" value="Phosphofructokinase_II_Long"/>
    <property type="match status" value="1"/>
</dbReference>
<dbReference type="Proteomes" id="UP001603857">
    <property type="component" value="Unassembled WGS sequence"/>
</dbReference>
<dbReference type="Pfam" id="PF00365">
    <property type="entry name" value="PFK"/>
    <property type="match status" value="1"/>
</dbReference>
<dbReference type="GO" id="GO:0003872">
    <property type="term" value="F:6-phosphofructokinase activity"/>
    <property type="evidence" value="ECO:0007669"/>
    <property type="project" value="UniProtKB-UniRule"/>
</dbReference>
<dbReference type="GO" id="GO:0015979">
    <property type="term" value="P:photosynthesis"/>
    <property type="evidence" value="ECO:0007669"/>
    <property type="project" value="UniProtKB-ARBA"/>
</dbReference>
<accession>A0ABD1NID1</accession>
<dbReference type="Gene3D" id="3.40.50.460">
    <property type="entry name" value="Phosphofructokinase domain"/>
    <property type="match status" value="1"/>
</dbReference>
<comment type="pathway">
    <text evidence="8">Carbohydrate degradation; glycolysis; D-glyceraldehyde 3-phosphate and glycerone phosphate from D-glucose: step 3/4.</text>
</comment>
<evidence type="ECO:0000256" key="8">
    <source>
        <dbReference type="HAMAP-Rule" id="MF_03185"/>
    </source>
</evidence>
<sequence>MDSDYGIPRELSDLQKIRSLYQPELPPCLQGTTVRVEFGDGTTTADPTDALTISRAFPQTYGQPLAHFLRATAKVPDAQIITEFPPIRVGIVFCGRQSPGGHNVIWGLHNALKIHNPNSVLLGFLGGSEGLFAQKTLEITDSILSTYKNQGGYDLLGRTKDQIRTTEQVNAALVACNNLKLDGLVIIGGVTSNTDAAQLAETFAVAKCPTKVVGVPVTLNGDLKNQFVETNVGFDTICKVNSQLISNVCIDALSAEKYYYFIRLMGRKASHVALECTLQSHPNMVILGEEVAASKLTLFEITKQITDAVQARAEQDKYHGVILLPEGLIESIPEVYALLKEIHGLLRQSVPVDNISSQLSPWASALFEFLPPFIRRQLLLYPESDDSAQLSQIETEKLLAYLVEVEINKRLKEGTYKGKKFNAICHFFGYQARGSLPSKFDCDYAYVLGHICYHILAAGLNGYMATVTNLKNPVNKWKCGAAPISSMMTVKRWSPNPGSTSIGKPAIHPATVDLRGKAYELLRQNAASFLMDDIYRNPGPLQFDGPGADAKVITLSVEDQDYMGRIKKLQEYLEQVRTIVKPGCPQDVLKAALSVMASVTEVLAAMSSSSSNSLSAL</sequence>
<dbReference type="GO" id="GO:0046872">
    <property type="term" value="F:metal ion binding"/>
    <property type="evidence" value="ECO:0007669"/>
    <property type="project" value="UniProtKB-KW"/>
</dbReference>
<keyword evidence="6 8" id="KW-0460">Magnesium</keyword>
<evidence type="ECO:0000256" key="2">
    <source>
        <dbReference type="ARBA" id="ARBA00022533"/>
    </source>
</evidence>
<comment type="subunit">
    <text evidence="8">Tetramer of two alpha (regulatory) and two beta (catalytic) chains.</text>
</comment>
<keyword evidence="11" id="KW-1185">Reference proteome</keyword>
<dbReference type="NCBIfam" id="NF005482">
    <property type="entry name" value="PRK07085.1"/>
    <property type="match status" value="1"/>
</dbReference>
<dbReference type="AlphaFoldDB" id="A0ABD1NID1"/>
<dbReference type="GO" id="GO:0047334">
    <property type="term" value="F:diphosphate-fructose-6-phosphate 1-phosphotransferase activity"/>
    <property type="evidence" value="ECO:0007669"/>
    <property type="project" value="UniProtKB-ARBA"/>
</dbReference>
<dbReference type="PIRSF" id="PIRSF005677">
    <property type="entry name" value="PPi_PFK_PfpB"/>
    <property type="match status" value="1"/>
</dbReference>
<keyword evidence="5 8" id="KW-0418">Kinase</keyword>
<comment type="caution">
    <text evidence="8">Lacks conserved residue(s) required for the propagation of feature annotation.</text>
</comment>
<proteinExistence type="inferred from homology"/>
<evidence type="ECO:0000259" key="9">
    <source>
        <dbReference type="Pfam" id="PF00365"/>
    </source>
</evidence>
<dbReference type="FunFam" id="1.10.10.480:FF:000001">
    <property type="entry name" value="Pyrophosphate--fructose 6-phosphate 1-phosphotransferase subunit alpha"/>
    <property type="match status" value="1"/>
</dbReference>
<protein>
    <recommendedName>
        <fullName evidence="8">Pyrophosphate--fructose 6-phosphate 1-phosphotransferase subunit alpha</fullName>
        <shortName evidence="8">PFP</shortName>
    </recommendedName>
    <alternativeName>
        <fullName evidence="8">6-phosphofructokinase, pyrophosphate dependent</fullName>
    </alternativeName>
    <alternativeName>
        <fullName evidence="8">PPi-PFK</fullName>
    </alternativeName>
    <alternativeName>
        <fullName evidence="8">Pyrophosphate-dependent 6-phosphofructose-1-kinase</fullName>
    </alternativeName>
</protein>
<dbReference type="PANTHER" id="PTHR43650">
    <property type="entry name" value="PYROPHOSPHATE--FRUCTOSE 6-PHOSPHATE 1-PHOSPHOTRANSFERASE"/>
    <property type="match status" value="1"/>
</dbReference>
<comment type="activity regulation">
    <text evidence="8">Allosterically activated by fructose 2,6-bisphosphate.</text>
</comment>
<evidence type="ECO:0000256" key="4">
    <source>
        <dbReference type="ARBA" id="ARBA00022723"/>
    </source>
</evidence>
<dbReference type="PANTHER" id="PTHR43650:SF17">
    <property type="entry name" value="PYROPHOSPHATE--FRUCTOSE 6-PHOSPHATE 1-PHOSPHOTRANSFERASE SUBUNIT ALPHA 1"/>
    <property type="match status" value="1"/>
</dbReference>
<keyword evidence="3 8" id="KW-0808">Transferase</keyword>
<comment type="caution">
    <text evidence="10">The sequence shown here is derived from an EMBL/GenBank/DDBJ whole genome shotgun (WGS) entry which is preliminary data.</text>
</comment>
<evidence type="ECO:0000256" key="5">
    <source>
        <dbReference type="ARBA" id="ARBA00022777"/>
    </source>
</evidence>
<dbReference type="InterPro" id="IPR000023">
    <property type="entry name" value="Phosphofructokinase_dom"/>
</dbReference>
<dbReference type="NCBIfam" id="TIGR02477">
    <property type="entry name" value="PFKA_PPi"/>
    <property type="match status" value="1"/>
</dbReference>
<evidence type="ECO:0000256" key="3">
    <source>
        <dbReference type="ARBA" id="ARBA00022679"/>
    </source>
</evidence>
<organism evidence="10 11">
    <name type="scientific">Flemingia macrophylla</name>
    <dbReference type="NCBI Taxonomy" id="520843"/>
    <lineage>
        <taxon>Eukaryota</taxon>
        <taxon>Viridiplantae</taxon>
        <taxon>Streptophyta</taxon>
        <taxon>Embryophyta</taxon>
        <taxon>Tracheophyta</taxon>
        <taxon>Spermatophyta</taxon>
        <taxon>Magnoliopsida</taxon>
        <taxon>eudicotyledons</taxon>
        <taxon>Gunneridae</taxon>
        <taxon>Pentapetalae</taxon>
        <taxon>rosids</taxon>
        <taxon>fabids</taxon>
        <taxon>Fabales</taxon>
        <taxon>Fabaceae</taxon>
        <taxon>Papilionoideae</taxon>
        <taxon>50 kb inversion clade</taxon>
        <taxon>NPAAA clade</taxon>
        <taxon>indigoferoid/millettioid clade</taxon>
        <taxon>Phaseoleae</taxon>
        <taxon>Flemingia</taxon>
    </lineage>
</organism>
<keyword evidence="1 8" id="KW-0963">Cytoplasm</keyword>